<evidence type="ECO:0000256" key="6">
    <source>
        <dbReference type="SAM" id="MobiDB-lite"/>
    </source>
</evidence>
<keyword evidence="3 7" id="KW-0812">Transmembrane</keyword>
<gene>
    <name evidence="8" type="ORF">GCM10009550_44490</name>
</gene>
<organism evidence="8 9">
    <name type="scientific">Actinocorallia libanotica</name>
    <dbReference type="NCBI Taxonomy" id="46162"/>
    <lineage>
        <taxon>Bacteria</taxon>
        <taxon>Bacillati</taxon>
        <taxon>Actinomycetota</taxon>
        <taxon>Actinomycetes</taxon>
        <taxon>Streptosporangiales</taxon>
        <taxon>Thermomonosporaceae</taxon>
        <taxon>Actinocorallia</taxon>
    </lineage>
</organism>
<dbReference type="Pfam" id="PF07690">
    <property type="entry name" value="MFS_1"/>
    <property type="match status" value="1"/>
</dbReference>
<evidence type="ECO:0008006" key="10">
    <source>
        <dbReference type="Google" id="ProtNLM"/>
    </source>
</evidence>
<evidence type="ECO:0000256" key="7">
    <source>
        <dbReference type="SAM" id="Phobius"/>
    </source>
</evidence>
<feature type="transmembrane region" description="Helical" evidence="7">
    <location>
        <begin position="402"/>
        <end position="422"/>
    </location>
</feature>
<protein>
    <recommendedName>
        <fullName evidence="10">MFS family arabinose efflux permease</fullName>
    </recommendedName>
</protein>
<dbReference type="PANTHER" id="PTHR23513:SF6">
    <property type="entry name" value="MAJOR FACILITATOR SUPERFAMILY ASSOCIATED DOMAIN-CONTAINING PROTEIN"/>
    <property type="match status" value="1"/>
</dbReference>
<evidence type="ECO:0000313" key="9">
    <source>
        <dbReference type="Proteomes" id="UP001500665"/>
    </source>
</evidence>
<keyword evidence="5 7" id="KW-0472">Membrane</keyword>
<feature type="region of interest" description="Disordered" evidence="6">
    <location>
        <begin position="11"/>
        <end position="51"/>
    </location>
</feature>
<feature type="transmembrane region" description="Helical" evidence="7">
    <location>
        <begin position="459"/>
        <end position="485"/>
    </location>
</feature>
<evidence type="ECO:0000256" key="1">
    <source>
        <dbReference type="ARBA" id="ARBA00004651"/>
    </source>
</evidence>
<evidence type="ECO:0000256" key="3">
    <source>
        <dbReference type="ARBA" id="ARBA00022692"/>
    </source>
</evidence>
<feature type="transmembrane region" description="Helical" evidence="7">
    <location>
        <begin position="497"/>
        <end position="520"/>
    </location>
</feature>
<sequence>MGLVEVVEQVGCGEPSAPDVDAEGAEARPDGLDGPVRGGQQRLGVGEEDPAVDGQLGAARASVEQDDVQGLLQGRDPLGHGLLGDAQGQRGVLEAALLHDAHEGAHGFGVHGGNLQLLVVRLGFGCLRSSALPLFSGWPDNGRLFSGGVVADRLGADFNRLWLAYTASTAGSAVATHAFSLIAVLVLSSSALQVSLLSALGGMLGAFLALPLGPWIEFRRKRPVMIGADVLRCAALLTIPLAYACHALTYAHLLAVCVLVAVGQIAFAGASGAHLKALVPPGRLTEANARFESVMWTSSAAGPPAGGLLIALLGPAVTMLVDAAGYLLSALGIRAITTPEPPPPAPSPGRRRWREIGSGWRSIRGDDVLRPLFANTVAFGALNVAITPVLAVLMLRDLHFTAFQYGLSVGVPCVAGILGARLSRRLSHRDPREILLVTGVARVLWLPWLPFVGTGWTGLVAITAIHTGTVFFTSAFTPVFATCRLERTPREHLSRVLTAWSITANAARAVCTLLWGLLATLTTPRLALAAGSVLLLASCAALPWKPRTSGTPVEQPRAQGFQDGSRPASPNARSNTDASAGTGTSGPNT</sequence>
<proteinExistence type="predicted"/>
<feature type="transmembrane region" description="Helical" evidence="7">
    <location>
        <begin position="162"/>
        <end position="186"/>
    </location>
</feature>
<dbReference type="InterPro" id="IPR036259">
    <property type="entry name" value="MFS_trans_sf"/>
</dbReference>
<reference evidence="9" key="1">
    <citation type="journal article" date="2019" name="Int. J. Syst. Evol. Microbiol.">
        <title>The Global Catalogue of Microorganisms (GCM) 10K type strain sequencing project: providing services to taxonomists for standard genome sequencing and annotation.</title>
        <authorList>
            <consortium name="The Broad Institute Genomics Platform"/>
            <consortium name="The Broad Institute Genome Sequencing Center for Infectious Disease"/>
            <person name="Wu L."/>
            <person name="Ma J."/>
        </authorList>
    </citation>
    <scope>NUCLEOTIDE SEQUENCE [LARGE SCALE GENOMIC DNA]</scope>
    <source>
        <strain evidence="9">JCM 10696</strain>
    </source>
</reference>
<dbReference type="SUPFAM" id="SSF103473">
    <property type="entry name" value="MFS general substrate transporter"/>
    <property type="match status" value="1"/>
</dbReference>
<feature type="region of interest" description="Disordered" evidence="6">
    <location>
        <begin position="547"/>
        <end position="589"/>
    </location>
</feature>
<comment type="caution">
    <text evidence="8">The sequence shown here is derived from an EMBL/GenBank/DDBJ whole genome shotgun (WGS) entry which is preliminary data.</text>
</comment>
<keyword evidence="2" id="KW-1003">Cell membrane</keyword>
<dbReference type="Gene3D" id="1.20.1250.20">
    <property type="entry name" value="MFS general substrate transporter like domains"/>
    <property type="match status" value="1"/>
</dbReference>
<feature type="compositionally biased region" description="Polar residues" evidence="6">
    <location>
        <begin position="571"/>
        <end position="589"/>
    </location>
</feature>
<keyword evidence="9" id="KW-1185">Reference proteome</keyword>
<comment type="subcellular location">
    <subcellularLocation>
        <location evidence="1">Cell membrane</location>
        <topology evidence="1">Multi-pass membrane protein</topology>
    </subcellularLocation>
</comment>
<dbReference type="EMBL" id="BAAAHH010000019">
    <property type="protein sequence ID" value="GAA0957323.1"/>
    <property type="molecule type" value="Genomic_DNA"/>
</dbReference>
<evidence type="ECO:0000313" key="8">
    <source>
        <dbReference type="EMBL" id="GAA0957323.1"/>
    </source>
</evidence>
<feature type="transmembrane region" description="Helical" evidence="7">
    <location>
        <begin position="434"/>
        <end position="453"/>
    </location>
</feature>
<evidence type="ECO:0000256" key="2">
    <source>
        <dbReference type="ARBA" id="ARBA00022475"/>
    </source>
</evidence>
<keyword evidence="4 7" id="KW-1133">Transmembrane helix</keyword>
<name>A0ABP4C2I5_9ACTN</name>
<accession>A0ABP4C2I5</accession>
<dbReference type="Proteomes" id="UP001500665">
    <property type="component" value="Unassembled WGS sequence"/>
</dbReference>
<feature type="transmembrane region" description="Helical" evidence="7">
    <location>
        <begin position="372"/>
        <end position="396"/>
    </location>
</feature>
<feature type="transmembrane region" description="Helical" evidence="7">
    <location>
        <begin position="192"/>
        <end position="212"/>
    </location>
</feature>
<dbReference type="InterPro" id="IPR011701">
    <property type="entry name" value="MFS"/>
</dbReference>
<feature type="transmembrane region" description="Helical" evidence="7">
    <location>
        <begin position="250"/>
        <end position="270"/>
    </location>
</feature>
<feature type="transmembrane region" description="Helical" evidence="7">
    <location>
        <begin position="224"/>
        <end position="244"/>
    </location>
</feature>
<evidence type="ECO:0000256" key="5">
    <source>
        <dbReference type="ARBA" id="ARBA00023136"/>
    </source>
</evidence>
<dbReference type="PANTHER" id="PTHR23513">
    <property type="entry name" value="INTEGRAL MEMBRANE EFFLUX PROTEIN-RELATED"/>
    <property type="match status" value="1"/>
</dbReference>
<dbReference type="CDD" id="cd06173">
    <property type="entry name" value="MFS_MefA_like"/>
    <property type="match status" value="1"/>
</dbReference>
<evidence type="ECO:0000256" key="4">
    <source>
        <dbReference type="ARBA" id="ARBA00022989"/>
    </source>
</evidence>